<dbReference type="Proteomes" id="UP000451233">
    <property type="component" value="Unassembled WGS sequence"/>
</dbReference>
<dbReference type="Gene3D" id="2.60.40.1120">
    <property type="entry name" value="Carboxypeptidase-like, regulatory domain"/>
    <property type="match status" value="1"/>
</dbReference>
<reference evidence="5 6" key="1">
    <citation type="submission" date="2019-11" db="EMBL/GenBank/DDBJ databases">
        <title>Pedobacter sp. HMF7056 Genome sequencing and assembly.</title>
        <authorList>
            <person name="Kang H."/>
            <person name="Kim H."/>
            <person name="Joh K."/>
        </authorList>
    </citation>
    <scope>NUCLEOTIDE SEQUENCE [LARGE SCALE GENOMIC DNA]</scope>
    <source>
        <strain evidence="5 6">HMF7056</strain>
    </source>
</reference>
<dbReference type="Pfam" id="PF07715">
    <property type="entry name" value="Plug"/>
    <property type="match status" value="1"/>
</dbReference>
<dbReference type="PANTHER" id="PTHR40980">
    <property type="entry name" value="PLUG DOMAIN-CONTAINING PROTEIN"/>
    <property type="match status" value="1"/>
</dbReference>
<proteinExistence type="predicted"/>
<organism evidence="5 6">
    <name type="scientific">Hufsiella ginkgonis</name>
    <dbReference type="NCBI Taxonomy" id="2695274"/>
    <lineage>
        <taxon>Bacteria</taxon>
        <taxon>Pseudomonadati</taxon>
        <taxon>Bacteroidota</taxon>
        <taxon>Sphingobacteriia</taxon>
        <taxon>Sphingobacteriales</taxon>
        <taxon>Sphingobacteriaceae</taxon>
        <taxon>Hufsiella</taxon>
    </lineage>
</organism>
<keyword evidence="5" id="KW-0675">Receptor</keyword>
<dbReference type="InterPro" id="IPR037066">
    <property type="entry name" value="Plug_dom_sf"/>
</dbReference>
<accession>A0A7K1Y482</accession>
<dbReference type="Pfam" id="PF13715">
    <property type="entry name" value="CarbopepD_reg_2"/>
    <property type="match status" value="1"/>
</dbReference>
<dbReference type="InterPro" id="IPR012910">
    <property type="entry name" value="Plug_dom"/>
</dbReference>
<keyword evidence="3" id="KW-0998">Cell outer membrane</keyword>
<evidence type="ECO:0000313" key="5">
    <source>
        <dbReference type="EMBL" id="MXV17869.1"/>
    </source>
</evidence>
<dbReference type="SUPFAM" id="SSF49464">
    <property type="entry name" value="Carboxypeptidase regulatory domain-like"/>
    <property type="match status" value="1"/>
</dbReference>
<dbReference type="Gene3D" id="2.170.130.10">
    <property type="entry name" value="TonB-dependent receptor, plug domain"/>
    <property type="match status" value="1"/>
</dbReference>
<evidence type="ECO:0000256" key="2">
    <source>
        <dbReference type="ARBA" id="ARBA00023136"/>
    </source>
</evidence>
<evidence type="ECO:0000259" key="4">
    <source>
        <dbReference type="Pfam" id="PF07715"/>
    </source>
</evidence>
<comment type="caution">
    <text evidence="5">The sequence shown here is derived from an EMBL/GenBank/DDBJ whole genome shotgun (WGS) entry which is preliminary data.</text>
</comment>
<protein>
    <submittedName>
        <fullName evidence="5">TonB-dependent receptor plug domain-containing protein</fullName>
    </submittedName>
</protein>
<dbReference type="GO" id="GO:0009279">
    <property type="term" value="C:cell outer membrane"/>
    <property type="evidence" value="ECO:0007669"/>
    <property type="project" value="UniProtKB-SubCell"/>
</dbReference>
<evidence type="ECO:0000256" key="3">
    <source>
        <dbReference type="ARBA" id="ARBA00023237"/>
    </source>
</evidence>
<feature type="domain" description="TonB-dependent receptor plug" evidence="4">
    <location>
        <begin position="132"/>
        <end position="223"/>
    </location>
</feature>
<keyword evidence="2" id="KW-0472">Membrane</keyword>
<dbReference type="EMBL" id="WVHS01000006">
    <property type="protein sequence ID" value="MXV17869.1"/>
    <property type="molecule type" value="Genomic_DNA"/>
</dbReference>
<evidence type="ECO:0000313" key="6">
    <source>
        <dbReference type="Proteomes" id="UP000451233"/>
    </source>
</evidence>
<dbReference type="InterPro" id="IPR036942">
    <property type="entry name" value="Beta-barrel_TonB_sf"/>
</dbReference>
<keyword evidence="6" id="KW-1185">Reference proteome</keyword>
<sequence>MLVFLVALSSFSFAQTGKITGKVTDKKTGESLIGLSVKIKGSTKGVSTNVDGQYSLSGLTPGKYTLDFSYIGYSTKSITDIEVKAAASAVLDVVMEESASQLLAEVVITSSARQESVNTLYAAQKNRAVISDGISSDQISRSPDKSTGEVLKRVSGTTIQDNKFVIVRGLGDRYNNARLDNTSLPSSEPNRKAFSFDIVPANLVDNIVISKTATPDLPGDFAGGSIQIVTRDIPASNFVTIGVGTGWNSLSTFKDFNYGPRYAINYLGFDNKRGLPSGNGFPKNANATDNLTPDQNIRALSRLPRVWNIGSSNAAPSQNHQLSMGKVVDFENGGRFGLIASLTYRNSQTVLPDAERKYLYYSYDDRVNVFSTNVGALVNLAYSKGKNKISFKNLYNRSLDDKFTDRIGEDRSRSSDVHYYAFDLLQKGLVKTTLEGEHQLFTNHKFSWNGSYANITNEQPDQRKVGYQRLISSRGTNEPFLATVNSVNKESNRFFSTLNEDVINGALNDQVSFKMFSQSATLKAGIGGLYRQRDFSARLMGMTTGFDQDIQSRPLSTLFGKDLIAAGKYRLTEITRSTDKYSANSFTGFGYAMFDNKLGAKSRLVWGARAEKFNLDLGSYLLTGAPLNVKNDYFDVLPSLNYSYALSPKSNLRASYYRTLARPEFRELAPFDYYDYEVLAVVEGNRNLKRTMIDNADLRYEIYPGAGEVFSVSAFYKHFNNAIEPSIYDVNSTPSISYFNTKQAVNYGAELEFRHGLAFINDESFFFRNTTFYVNGAIIKSNVKNPEGQGFLRDNRPMVGQSPYTLNAGIQHNALNNSLNLSLLYNRIGKRITNVGGQRLTDVWENPRNVLDFQANYRFLKQDKMQLKLNVSDILNNSALFYFDYTKDGKYSPGKIVTDPSSGAQIKDELFARYKSGANISLSLSYTLGK</sequence>
<dbReference type="Gene3D" id="2.40.170.20">
    <property type="entry name" value="TonB-dependent receptor, beta-barrel domain"/>
    <property type="match status" value="1"/>
</dbReference>
<name>A0A7K1Y482_9SPHI</name>
<evidence type="ECO:0000256" key="1">
    <source>
        <dbReference type="ARBA" id="ARBA00004442"/>
    </source>
</evidence>
<dbReference type="InterPro" id="IPR008969">
    <property type="entry name" value="CarboxyPept-like_regulatory"/>
</dbReference>
<comment type="subcellular location">
    <subcellularLocation>
        <location evidence="1">Cell outer membrane</location>
    </subcellularLocation>
</comment>
<dbReference type="AlphaFoldDB" id="A0A7K1Y482"/>
<gene>
    <name evidence="5" type="ORF">GS398_21415</name>
</gene>
<dbReference type="SUPFAM" id="SSF56935">
    <property type="entry name" value="Porins"/>
    <property type="match status" value="1"/>
</dbReference>
<dbReference type="PANTHER" id="PTHR40980:SF5">
    <property type="entry name" value="TONB-DEPENDENT RECEPTOR"/>
    <property type="match status" value="1"/>
</dbReference>